<protein>
    <submittedName>
        <fullName evidence="1">Uncharacterized protein</fullName>
    </submittedName>
</protein>
<comment type="caution">
    <text evidence="1">The sequence shown here is derived from an EMBL/GenBank/DDBJ whole genome shotgun (WGS) entry which is preliminary data.</text>
</comment>
<name>A0A8H2WUE8_9AGAM</name>
<reference evidence="1" key="1">
    <citation type="submission" date="2021-01" db="EMBL/GenBank/DDBJ databases">
        <authorList>
            <person name="Kaushik A."/>
        </authorList>
    </citation>
    <scope>NUCLEOTIDE SEQUENCE</scope>
    <source>
        <strain evidence="1">AG3-T5</strain>
    </source>
</reference>
<dbReference type="AlphaFoldDB" id="A0A8H2WUE8"/>
<accession>A0A8H2WUE8</accession>
<organism evidence="1 2">
    <name type="scientific">Rhizoctonia solani</name>
    <dbReference type="NCBI Taxonomy" id="456999"/>
    <lineage>
        <taxon>Eukaryota</taxon>
        <taxon>Fungi</taxon>
        <taxon>Dikarya</taxon>
        <taxon>Basidiomycota</taxon>
        <taxon>Agaricomycotina</taxon>
        <taxon>Agaricomycetes</taxon>
        <taxon>Cantharellales</taxon>
        <taxon>Ceratobasidiaceae</taxon>
        <taxon>Rhizoctonia</taxon>
    </lineage>
</organism>
<dbReference type="Proteomes" id="UP000663841">
    <property type="component" value="Unassembled WGS sequence"/>
</dbReference>
<evidence type="ECO:0000313" key="2">
    <source>
        <dbReference type="Proteomes" id="UP000663841"/>
    </source>
</evidence>
<sequence>MESSASVTLLPPITSFIQPPETDVTMFRWAYFVTFEELVNRYKERGGKLGTYNPKVPRDIEHARRAILKFLLPGPVSVWDGYLDDGYMGFVFFVGKSVKEPREAFGRKLASRCYQIFRRAPDHCMSIRNSDNMWWNFYSRDGSKQVLKLGEFLGSHSEGDMYPLSPEEIAEFTSNGK</sequence>
<gene>
    <name evidence="1" type="ORF">RDB_LOCUS15974</name>
</gene>
<proteinExistence type="predicted"/>
<evidence type="ECO:0000313" key="1">
    <source>
        <dbReference type="EMBL" id="CAE6406531.1"/>
    </source>
</evidence>
<dbReference type="EMBL" id="CAJMWW010000052">
    <property type="protein sequence ID" value="CAE6406531.1"/>
    <property type="molecule type" value="Genomic_DNA"/>
</dbReference>